<proteinExistence type="predicted"/>
<dbReference type="InterPro" id="IPR046977">
    <property type="entry name" value="RsmC/RlmG"/>
</dbReference>
<dbReference type="InterPro" id="IPR007848">
    <property type="entry name" value="Small_mtfrase_dom"/>
</dbReference>
<evidence type="ECO:0000256" key="1">
    <source>
        <dbReference type="ARBA" id="ARBA00022603"/>
    </source>
</evidence>
<dbReference type="PANTHER" id="PTHR47816">
    <property type="entry name" value="RIBOSOMAL RNA SMALL SUBUNIT METHYLTRANSFERASE C"/>
    <property type="match status" value="1"/>
</dbReference>
<sequence>MTEHYFDATPTGPEGRRDVTARIWEHDYVFTTAAGVFARDGLDKATAVLLRTFDPPDHASTVLDLGCGWGPIACAVASEVPGCTVHAVDTNTRALELTRDNAARAGVADRVLATLPGDVPATVTFDEIWSNPPIRIGKEALHELLLGWLPRLSPDGVARLVVGKNLGADSLTRWLTDQGWPTERVTSAKGFRVLLVRRA</sequence>
<evidence type="ECO:0000259" key="3">
    <source>
        <dbReference type="Pfam" id="PF05175"/>
    </source>
</evidence>
<dbReference type="OrthoDB" id="9764961at2"/>
<dbReference type="PANTHER" id="PTHR47816:SF4">
    <property type="entry name" value="RIBOSOMAL RNA SMALL SUBUNIT METHYLTRANSFERASE C"/>
    <property type="match status" value="1"/>
</dbReference>
<dbReference type="Proteomes" id="UP000306740">
    <property type="component" value="Unassembled WGS sequence"/>
</dbReference>
<dbReference type="RefSeq" id="WP_139087819.1">
    <property type="nucleotide sequence ID" value="NZ_VDFR01000055.1"/>
</dbReference>
<dbReference type="CDD" id="cd02440">
    <property type="entry name" value="AdoMet_MTases"/>
    <property type="match status" value="1"/>
</dbReference>
<reference evidence="5 6" key="1">
    <citation type="submission" date="2019-05" db="EMBL/GenBank/DDBJ databases">
        <title>Mumia sp. nov., isolated from the intestinal contents of plateau pika (Ochotona curzoniae) in the Qinghai-Tibet plateau of China.</title>
        <authorList>
            <person name="Tian Z."/>
        </authorList>
    </citation>
    <scope>NUCLEOTIDE SEQUENCE [LARGE SCALE GENOMIC DNA]</scope>
    <source>
        <strain evidence="6">527</strain>
        <strain evidence="5">Z527</strain>
    </source>
</reference>
<dbReference type="Gene3D" id="3.40.50.150">
    <property type="entry name" value="Vaccinia Virus protein VP39"/>
    <property type="match status" value="1"/>
</dbReference>
<dbReference type="AlphaFoldDB" id="A0A5C4ML94"/>
<dbReference type="Pfam" id="PF05175">
    <property type="entry name" value="MTS"/>
    <property type="match status" value="1"/>
</dbReference>
<dbReference type="EMBL" id="VDFR01000055">
    <property type="protein sequence ID" value="TNC46528.1"/>
    <property type="molecule type" value="Genomic_DNA"/>
</dbReference>
<dbReference type="SUPFAM" id="SSF53335">
    <property type="entry name" value="S-adenosyl-L-methionine-dependent methyltransferases"/>
    <property type="match status" value="1"/>
</dbReference>
<gene>
    <name evidence="5" type="ORF">FHE65_12405</name>
    <name evidence="4" type="ORF">FHE65_30990</name>
</gene>
<protein>
    <submittedName>
        <fullName evidence="5">Methyltransferase</fullName>
    </submittedName>
</protein>
<dbReference type="EMBL" id="VDFR01000200">
    <property type="protein sequence ID" value="TNC31755.1"/>
    <property type="molecule type" value="Genomic_DNA"/>
</dbReference>
<evidence type="ECO:0000313" key="5">
    <source>
        <dbReference type="EMBL" id="TNC46528.1"/>
    </source>
</evidence>
<dbReference type="InterPro" id="IPR029063">
    <property type="entry name" value="SAM-dependent_MTases_sf"/>
</dbReference>
<name>A0A5C4ML94_9ACTN</name>
<evidence type="ECO:0000313" key="4">
    <source>
        <dbReference type="EMBL" id="TNC31755.1"/>
    </source>
</evidence>
<dbReference type="GO" id="GO:0008757">
    <property type="term" value="F:S-adenosylmethionine-dependent methyltransferase activity"/>
    <property type="evidence" value="ECO:0007669"/>
    <property type="project" value="InterPro"/>
</dbReference>
<organism evidence="5 6">
    <name type="scientific">Mumia zhuanghuii</name>
    <dbReference type="NCBI Taxonomy" id="2585211"/>
    <lineage>
        <taxon>Bacteria</taxon>
        <taxon>Bacillati</taxon>
        <taxon>Actinomycetota</taxon>
        <taxon>Actinomycetes</taxon>
        <taxon>Propionibacteriales</taxon>
        <taxon>Nocardioidaceae</taxon>
        <taxon>Mumia</taxon>
    </lineage>
</organism>
<evidence type="ECO:0000313" key="6">
    <source>
        <dbReference type="Proteomes" id="UP000306740"/>
    </source>
</evidence>
<keyword evidence="1 5" id="KW-0489">Methyltransferase</keyword>
<comment type="caution">
    <text evidence="5">The sequence shown here is derived from an EMBL/GenBank/DDBJ whole genome shotgun (WGS) entry which is preliminary data.</text>
</comment>
<keyword evidence="2 5" id="KW-0808">Transferase</keyword>
<accession>A0A5C4ML94</accession>
<evidence type="ECO:0000256" key="2">
    <source>
        <dbReference type="ARBA" id="ARBA00022679"/>
    </source>
</evidence>
<dbReference type="GO" id="GO:0032259">
    <property type="term" value="P:methylation"/>
    <property type="evidence" value="ECO:0007669"/>
    <property type="project" value="UniProtKB-KW"/>
</dbReference>
<feature type="domain" description="Methyltransferase small" evidence="3">
    <location>
        <begin position="28"/>
        <end position="194"/>
    </location>
</feature>